<keyword evidence="4" id="KW-1185">Reference proteome</keyword>
<dbReference type="InterPro" id="IPR010357">
    <property type="entry name" value="TXNDC17_dom"/>
</dbReference>
<organism evidence="3 4">
    <name type="scientific">Cephalotrichum gorgonifer</name>
    <dbReference type="NCBI Taxonomy" id="2041049"/>
    <lineage>
        <taxon>Eukaryota</taxon>
        <taxon>Fungi</taxon>
        <taxon>Dikarya</taxon>
        <taxon>Ascomycota</taxon>
        <taxon>Pezizomycotina</taxon>
        <taxon>Sordariomycetes</taxon>
        <taxon>Hypocreomycetidae</taxon>
        <taxon>Microascales</taxon>
        <taxon>Microascaceae</taxon>
        <taxon>Cephalotrichum</taxon>
    </lineage>
</organism>
<evidence type="ECO:0000259" key="2">
    <source>
        <dbReference type="Pfam" id="PF06110"/>
    </source>
</evidence>
<dbReference type="AlphaFoldDB" id="A0AAE8SSH4"/>
<dbReference type="GO" id="GO:0047134">
    <property type="term" value="F:protein-disulfide reductase [NAD(P)H] activity"/>
    <property type="evidence" value="ECO:0007669"/>
    <property type="project" value="InterPro"/>
</dbReference>
<name>A0AAE8SSH4_9PEZI</name>
<comment type="similarity">
    <text evidence="1">Belongs to the thioredoxin family.</text>
</comment>
<dbReference type="Gene3D" id="3.40.30.10">
    <property type="entry name" value="Glutaredoxin"/>
    <property type="match status" value="1"/>
</dbReference>
<comment type="caution">
    <text evidence="3">The sequence shown here is derived from an EMBL/GenBank/DDBJ whole genome shotgun (WGS) entry which is preliminary data.</text>
</comment>
<proteinExistence type="inferred from homology"/>
<dbReference type="InterPro" id="IPR045108">
    <property type="entry name" value="TXNDC17-like"/>
</dbReference>
<evidence type="ECO:0000256" key="1">
    <source>
        <dbReference type="ARBA" id="ARBA00008987"/>
    </source>
</evidence>
<accession>A0AAE8SSH4</accession>
<dbReference type="GO" id="GO:0005829">
    <property type="term" value="C:cytosol"/>
    <property type="evidence" value="ECO:0007669"/>
    <property type="project" value="TreeGrafter"/>
</dbReference>
<dbReference type="InterPro" id="IPR036249">
    <property type="entry name" value="Thioredoxin-like_sf"/>
</dbReference>
<dbReference type="SUPFAM" id="SSF52833">
    <property type="entry name" value="Thioredoxin-like"/>
    <property type="match status" value="1"/>
</dbReference>
<dbReference type="EMBL" id="ONZQ02000002">
    <property type="protein sequence ID" value="SPN98659.1"/>
    <property type="molecule type" value="Genomic_DNA"/>
</dbReference>
<sequence>MPILADFSLPASPASLPVPNEPNAKFFLTFVASDDPVTKQSWCPDVRAALPVIKATFSADGAPTTAFVEVGQRPEWKKPTHVVRTKWNVHGVPTVARYERVDGEIKETGRLVEHEILDSKLFAALVQGA</sequence>
<evidence type="ECO:0000313" key="4">
    <source>
        <dbReference type="Proteomes" id="UP001187682"/>
    </source>
</evidence>
<feature type="domain" description="Thioredoxin" evidence="2">
    <location>
        <begin position="24"/>
        <end position="125"/>
    </location>
</feature>
<gene>
    <name evidence="3" type="ORF">DNG_01704</name>
</gene>
<dbReference type="Proteomes" id="UP001187682">
    <property type="component" value="Unassembled WGS sequence"/>
</dbReference>
<evidence type="ECO:0000313" key="3">
    <source>
        <dbReference type="EMBL" id="SPN98659.1"/>
    </source>
</evidence>
<dbReference type="Pfam" id="PF06110">
    <property type="entry name" value="TXD17-like_Trx"/>
    <property type="match status" value="1"/>
</dbReference>
<dbReference type="PANTHER" id="PTHR12452:SF0">
    <property type="entry name" value="THIOREDOXIN DOMAIN-CONTAINING PROTEIN 17"/>
    <property type="match status" value="1"/>
</dbReference>
<dbReference type="PANTHER" id="PTHR12452">
    <property type="entry name" value="42-9-9 PROTEIN-RELATED"/>
    <property type="match status" value="1"/>
</dbReference>
<reference evidence="3" key="1">
    <citation type="submission" date="2018-03" db="EMBL/GenBank/DDBJ databases">
        <authorList>
            <person name="Guldener U."/>
        </authorList>
    </citation>
    <scope>NUCLEOTIDE SEQUENCE</scope>
</reference>
<protein>
    <submittedName>
        <fullName evidence="3">Related to Thioredoxin domain-containing protein C21C3.12c</fullName>
    </submittedName>
</protein>